<keyword evidence="1" id="KW-1133">Transmembrane helix</keyword>
<dbReference type="PANTHER" id="PTHR40070:SF1">
    <property type="entry name" value="UPF0478 PROTEIN YTXG"/>
    <property type="match status" value="1"/>
</dbReference>
<dbReference type="EMBL" id="JAGGKX010000018">
    <property type="protein sequence ID" value="MBP1970935.1"/>
    <property type="molecule type" value="Genomic_DNA"/>
</dbReference>
<proteinExistence type="predicted"/>
<sequence>MDWLGIGVLVIGVAFFALVILLIKPLTKLSGILSSLQTTTDKLPQTVEDVSTQTKEVLTTGNDTLNQLNDQIRQLSPVLHIIGDAGNATRKLSSSIVGATDDIKATTAEGRSLTKGQNLEGLYGVLTLGYYIFQKSRTR</sequence>
<accession>A0ABS4IJ45</accession>
<evidence type="ECO:0000313" key="2">
    <source>
        <dbReference type="EMBL" id="MBP1970935.1"/>
    </source>
</evidence>
<name>A0ABS4IJ45_9BACI</name>
<comment type="caution">
    <text evidence="2">The sequence shown here is derived from an EMBL/GenBank/DDBJ whole genome shotgun (WGS) entry which is preliminary data.</text>
</comment>
<dbReference type="Proteomes" id="UP001519345">
    <property type="component" value="Unassembled WGS sequence"/>
</dbReference>
<keyword evidence="1" id="KW-0812">Transmembrane</keyword>
<dbReference type="PANTHER" id="PTHR40070">
    <property type="entry name" value="UPF0478 PROTEIN YTXG"/>
    <property type="match status" value="1"/>
</dbReference>
<organism evidence="2 3">
    <name type="scientific">Virgibacillus natechei</name>
    <dbReference type="NCBI Taxonomy" id="1216297"/>
    <lineage>
        <taxon>Bacteria</taxon>
        <taxon>Bacillati</taxon>
        <taxon>Bacillota</taxon>
        <taxon>Bacilli</taxon>
        <taxon>Bacillales</taxon>
        <taxon>Bacillaceae</taxon>
        <taxon>Virgibacillus</taxon>
    </lineage>
</organism>
<dbReference type="Pfam" id="PF06103">
    <property type="entry name" value="DUF948"/>
    <property type="match status" value="1"/>
</dbReference>
<gene>
    <name evidence="2" type="ORF">J2Z83_003071</name>
</gene>
<evidence type="ECO:0000313" key="3">
    <source>
        <dbReference type="Proteomes" id="UP001519345"/>
    </source>
</evidence>
<keyword evidence="3" id="KW-1185">Reference proteome</keyword>
<reference evidence="2 3" key="1">
    <citation type="submission" date="2021-03" db="EMBL/GenBank/DDBJ databases">
        <title>Genomic Encyclopedia of Type Strains, Phase IV (KMG-IV): sequencing the most valuable type-strain genomes for metagenomic binning, comparative biology and taxonomic classification.</title>
        <authorList>
            <person name="Goeker M."/>
        </authorList>
    </citation>
    <scope>NUCLEOTIDE SEQUENCE [LARGE SCALE GENOMIC DNA]</scope>
    <source>
        <strain evidence="2 3">DSM 25609</strain>
    </source>
</reference>
<keyword evidence="1" id="KW-0472">Membrane</keyword>
<protein>
    <submittedName>
        <fullName evidence="2">Uncharacterized protein YoxC</fullName>
    </submittedName>
</protein>
<feature type="transmembrane region" description="Helical" evidence="1">
    <location>
        <begin position="6"/>
        <end position="23"/>
    </location>
</feature>
<evidence type="ECO:0000256" key="1">
    <source>
        <dbReference type="SAM" id="Phobius"/>
    </source>
</evidence>
<dbReference type="RefSeq" id="WP_209464018.1">
    <property type="nucleotide sequence ID" value="NZ_CP110224.1"/>
</dbReference>
<dbReference type="InterPro" id="IPR009293">
    <property type="entry name" value="UPF0478"/>
</dbReference>